<reference evidence="3" key="2">
    <citation type="journal article" date="2023" name="IMA Fungus">
        <title>Comparative genomic study of the Penicillium genus elucidates a diverse pangenome and 15 lateral gene transfer events.</title>
        <authorList>
            <person name="Petersen C."/>
            <person name="Sorensen T."/>
            <person name="Nielsen M.R."/>
            <person name="Sondergaard T.E."/>
            <person name="Sorensen J.L."/>
            <person name="Fitzpatrick D.A."/>
            <person name="Frisvad J.C."/>
            <person name="Nielsen K.L."/>
        </authorList>
    </citation>
    <scope>NUCLEOTIDE SEQUENCE</scope>
    <source>
        <strain evidence="3">IBT 21917</strain>
    </source>
</reference>
<organism evidence="3 4">
    <name type="scientific">Penicillium capsulatum</name>
    <dbReference type="NCBI Taxonomy" id="69766"/>
    <lineage>
        <taxon>Eukaryota</taxon>
        <taxon>Fungi</taxon>
        <taxon>Dikarya</taxon>
        <taxon>Ascomycota</taxon>
        <taxon>Pezizomycotina</taxon>
        <taxon>Eurotiomycetes</taxon>
        <taxon>Eurotiomycetidae</taxon>
        <taxon>Eurotiales</taxon>
        <taxon>Aspergillaceae</taxon>
        <taxon>Penicillium</taxon>
    </lineage>
</organism>
<feature type="transmembrane region" description="Helical" evidence="1">
    <location>
        <begin position="34"/>
        <end position="55"/>
    </location>
</feature>
<dbReference type="InterPro" id="IPR028036">
    <property type="entry name" value="DMAC1-like_dom"/>
</dbReference>
<feature type="transmembrane region" description="Helical" evidence="1">
    <location>
        <begin position="76"/>
        <end position="94"/>
    </location>
</feature>
<protein>
    <recommendedName>
        <fullName evidence="2">Distal membrane-arm assembly complex protein 1-like domain-containing protein</fullName>
    </recommendedName>
</protein>
<keyword evidence="1" id="KW-0472">Membrane</keyword>
<dbReference type="OrthoDB" id="6604875at2759"/>
<comment type="caution">
    <text evidence="3">The sequence shown here is derived from an EMBL/GenBank/DDBJ whole genome shotgun (WGS) entry which is preliminary data.</text>
</comment>
<dbReference type="PANTHER" id="PTHR28048:SF1">
    <property type="entry name" value="ACR195WP"/>
    <property type="match status" value="1"/>
</dbReference>
<keyword evidence="4" id="KW-1185">Reference proteome</keyword>
<dbReference type="Pfam" id="PF15055">
    <property type="entry name" value="DMAC1_Dmo2"/>
    <property type="match status" value="1"/>
</dbReference>
<dbReference type="InterPro" id="IPR053092">
    <property type="entry name" value="Mitochondrial_unc_protein"/>
</dbReference>
<evidence type="ECO:0000313" key="3">
    <source>
        <dbReference type="EMBL" id="KAJ5172925.1"/>
    </source>
</evidence>
<accession>A0A9W9ICF2</accession>
<dbReference type="Proteomes" id="UP001146351">
    <property type="component" value="Unassembled WGS sequence"/>
</dbReference>
<gene>
    <name evidence="3" type="ORF">N7492_005518</name>
</gene>
<feature type="domain" description="Distal membrane-arm assembly complex protein 1-like" evidence="2">
    <location>
        <begin position="28"/>
        <end position="65"/>
    </location>
</feature>
<dbReference type="AlphaFoldDB" id="A0A9W9ICF2"/>
<evidence type="ECO:0000256" key="1">
    <source>
        <dbReference type="SAM" id="Phobius"/>
    </source>
</evidence>
<keyword evidence="1" id="KW-1133">Transmembrane helix</keyword>
<evidence type="ECO:0000259" key="2">
    <source>
        <dbReference type="Pfam" id="PF15055"/>
    </source>
</evidence>
<dbReference type="PANTHER" id="PTHR28048">
    <property type="entry name" value="ACR195WP"/>
    <property type="match status" value="1"/>
</dbReference>
<sequence>MAPPTNERALDVLPKDAKQALAEDNYDDCTACRVTGSAAFVGLGIYSYYSGMSNLRKQEKIIMQSPTKYKMASRQLGVATISASLIGMGIWRAFN</sequence>
<name>A0A9W9ICF2_9EURO</name>
<dbReference type="EMBL" id="JAPQKO010000003">
    <property type="protein sequence ID" value="KAJ5172925.1"/>
    <property type="molecule type" value="Genomic_DNA"/>
</dbReference>
<evidence type="ECO:0000313" key="4">
    <source>
        <dbReference type="Proteomes" id="UP001146351"/>
    </source>
</evidence>
<reference evidence="3" key="1">
    <citation type="submission" date="2022-11" db="EMBL/GenBank/DDBJ databases">
        <authorList>
            <person name="Petersen C."/>
        </authorList>
    </citation>
    <scope>NUCLEOTIDE SEQUENCE</scope>
    <source>
        <strain evidence="3">IBT 21917</strain>
    </source>
</reference>
<keyword evidence="1" id="KW-0812">Transmembrane</keyword>
<proteinExistence type="predicted"/>